<proteinExistence type="predicted"/>
<dbReference type="InterPro" id="IPR002937">
    <property type="entry name" value="Amino_oxidase"/>
</dbReference>
<sequence>MSKEPKILIVGAGPCGLGAAVRLSELGYSNWLLVDAFSGPGGLAATWEDAEGFKWDVGGHVIFSHYKYFDDVLDDALGTEWNHHQRESWVWMRKRFIPYPLQNNIHRLPKEELETCLHGLVDVSNKSFEGPPRDFKEWLIRKFGQGLYDSFMRPYNFKVWAVDPSGMNVEWMGERVAPVDLKRIISNVVHNKDDIGWGPNATFRYPKFGGTGAIWKAVGSRIDPSRCRYGTQMVEVDAEAKKAKFSDGTEESYDFLISTVSLDLFLGMCRNIPLPSNLSYSQEEQENVRKGVRFATTHVIGIGMKGQPPPHLKTKAWMYFPEDDVPFYRSTVLSNYSSDMVPSSGGPFWSLMFEVSQSEDKPLDASRVVEDVSQGYPVPFYGRDQLCKSTFQVLEAAGIRSRGRFGAWKYEVANQDHSFMQGVEAADACLGRNSPFAAEKTFHSPGFVNARENRSEVSFSGYNNKR</sequence>
<dbReference type="GO" id="GO:0016491">
    <property type="term" value="F:oxidoreductase activity"/>
    <property type="evidence" value="ECO:0007669"/>
    <property type="project" value="InterPro"/>
</dbReference>
<reference evidence="2" key="1">
    <citation type="submission" date="2014-11" db="EMBL/GenBank/DDBJ databases">
        <authorList>
            <person name="Otto D Thomas"/>
            <person name="Naeem Raeece"/>
        </authorList>
    </citation>
    <scope>NUCLEOTIDE SEQUENCE</scope>
</reference>
<feature type="domain" description="Amine oxidase" evidence="1">
    <location>
        <begin position="15"/>
        <end position="308"/>
    </location>
</feature>
<organism evidence="2">
    <name type="scientific">Chromera velia CCMP2878</name>
    <dbReference type="NCBI Taxonomy" id="1169474"/>
    <lineage>
        <taxon>Eukaryota</taxon>
        <taxon>Sar</taxon>
        <taxon>Alveolata</taxon>
        <taxon>Colpodellida</taxon>
        <taxon>Chromeraceae</taxon>
        <taxon>Chromera</taxon>
    </lineage>
</organism>
<dbReference type="Gene3D" id="3.50.50.60">
    <property type="entry name" value="FAD/NAD(P)-binding domain"/>
    <property type="match status" value="1"/>
</dbReference>
<dbReference type="EMBL" id="CDMZ01003146">
    <property type="protein sequence ID" value="CEM45278.1"/>
    <property type="molecule type" value="Genomic_DNA"/>
</dbReference>
<dbReference type="Pfam" id="PF01593">
    <property type="entry name" value="Amino_oxidase"/>
    <property type="match status" value="1"/>
</dbReference>
<dbReference type="InterPro" id="IPR036188">
    <property type="entry name" value="FAD/NAD-bd_sf"/>
</dbReference>
<protein>
    <recommendedName>
        <fullName evidence="1">Amine oxidase domain-containing protein</fullName>
    </recommendedName>
</protein>
<dbReference type="PANTHER" id="PTHR43734">
    <property type="entry name" value="PHYTOENE DESATURASE"/>
    <property type="match status" value="1"/>
</dbReference>
<gene>
    <name evidence="2" type="ORF">Cvel_7452</name>
</gene>
<name>A0A0G4HMB6_9ALVE</name>
<evidence type="ECO:0000313" key="2">
    <source>
        <dbReference type="EMBL" id="CEM45278.1"/>
    </source>
</evidence>
<evidence type="ECO:0000259" key="1">
    <source>
        <dbReference type="Pfam" id="PF01593"/>
    </source>
</evidence>
<accession>A0A0G4HMB6</accession>
<dbReference type="VEuPathDB" id="CryptoDB:Cvel_7452"/>
<dbReference type="PANTHER" id="PTHR43734:SF4">
    <property type="entry name" value="AMINE OXIDASE DOMAIN-CONTAINING PROTEIN"/>
    <property type="match status" value="1"/>
</dbReference>
<dbReference type="AlphaFoldDB" id="A0A0G4HMB6"/>
<dbReference type="SUPFAM" id="SSF51971">
    <property type="entry name" value="Nucleotide-binding domain"/>
    <property type="match status" value="1"/>
</dbReference>